<dbReference type="InterPro" id="IPR036914">
    <property type="entry name" value="MGS-like_dom_sf"/>
</dbReference>
<sequence>MKNNKIINNALISVSNKTGIIEFARHLVQKNINLFSTSGTKKILDNEGIKSIHISEYTNFPEIMRGRIKTLHHKIYAGILSDPNKDQETMKLHEIIKIDLVVINFYSFSKISSKTELHHNDIIELIDIGGPTIVRAASKNYENVVVVVKPNNYYDIVQEMNVNNNKISQETRLKLANIAFQYVLNYDYGISKYFSNISNNTNSSSDLPKYLHYVFKKKQNLAYGENKHQKAGLYINLSNNYKIVQIQGKKLSYNNLSDADIAISCVQEFKKPTCIIIKHGNPCGAATSHDHISAYLSAYNSDPTSAFGGVIAFNSTIEEKAANVIINQQFVELILAPYITDSALKIFSKKPNIRIIKYCNQYNNTKQLNIQSINGAFLIQTSSFDVISQKDWKVVSKKLPTLKEKCDALFALKIVKYIKSNAIVYVRDLKTISIGSGQTSRIDAIKIATIKANENKVNLKKSTIASDGFFPFKDSIEIIAKQGTSCIIQPGGSIRDKEVIASVDQNAISMIFTKKRYFKH</sequence>
<feature type="domain" description="MGS-like" evidence="11">
    <location>
        <begin position="1"/>
        <end position="148"/>
    </location>
</feature>
<dbReference type="PROSITE" id="PS51855">
    <property type="entry name" value="MGS"/>
    <property type="match status" value="1"/>
</dbReference>
<dbReference type="InterPro" id="IPR016193">
    <property type="entry name" value="Cytidine_deaminase-like"/>
</dbReference>
<dbReference type="Gene3D" id="3.40.140.20">
    <property type="match status" value="2"/>
</dbReference>
<dbReference type="NCBIfam" id="TIGR00355">
    <property type="entry name" value="purH"/>
    <property type="match status" value="1"/>
</dbReference>
<dbReference type="InterPro" id="IPR024051">
    <property type="entry name" value="AICAR_Tfase_dup_dom_sf"/>
</dbReference>
<evidence type="ECO:0000256" key="6">
    <source>
        <dbReference type="ARBA" id="ARBA00022801"/>
    </source>
</evidence>
<dbReference type="InterPro" id="IPR002695">
    <property type="entry name" value="PurH-like"/>
</dbReference>
<evidence type="ECO:0000256" key="5">
    <source>
        <dbReference type="ARBA" id="ARBA00022755"/>
    </source>
</evidence>
<dbReference type="FunFam" id="3.40.50.1380:FF:000001">
    <property type="entry name" value="Bifunctional purine biosynthesis protein PurH"/>
    <property type="match status" value="1"/>
</dbReference>
<comment type="catalytic activity">
    <reaction evidence="9 10">
        <text>IMP + H2O = 5-formamido-1-(5-phospho-D-ribosyl)imidazole-4-carboxamide</text>
        <dbReference type="Rhea" id="RHEA:18445"/>
        <dbReference type="ChEBI" id="CHEBI:15377"/>
        <dbReference type="ChEBI" id="CHEBI:58053"/>
        <dbReference type="ChEBI" id="CHEBI:58467"/>
        <dbReference type="EC" id="3.5.4.10"/>
    </reaction>
</comment>
<gene>
    <name evidence="10 12" type="primary">purH</name>
    <name evidence="12" type="ORF">D9V73_00150</name>
</gene>
<evidence type="ECO:0000256" key="1">
    <source>
        <dbReference type="ARBA" id="ARBA00004844"/>
    </source>
</evidence>
<name>A0A4D6Y9Y5_BUCMH</name>
<dbReference type="GO" id="GO:0003937">
    <property type="term" value="F:IMP cyclohydrolase activity"/>
    <property type="evidence" value="ECO:0007669"/>
    <property type="project" value="UniProtKB-UniRule"/>
</dbReference>
<organism evidence="12 13">
    <name type="scientific">Buchnera aphidicola subsp. Melaphis rhois</name>
    <dbReference type="NCBI Taxonomy" id="118103"/>
    <lineage>
        <taxon>Bacteria</taxon>
        <taxon>Pseudomonadati</taxon>
        <taxon>Pseudomonadota</taxon>
        <taxon>Gammaproteobacteria</taxon>
        <taxon>Enterobacterales</taxon>
        <taxon>Erwiniaceae</taxon>
        <taxon>Buchnera</taxon>
    </lineage>
</organism>
<evidence type="ECO:0000256" key="3">
    <source>
        <dbReference type="ARBA" id="ARBA00007667"/>
    </source>
</evidence>
<dbReference type="Pfam" id="PF01808">
    <property type="entry name" value="AICARFT_IMPCHas"/>
    <property type="match status" value="1"/>
</dbReference>
<reference evidence="12 13" key="1">
    <citation type="submission" date="2018-10" db="EMBL/GenBank/DDBJ databases">
        <title>Comparative functional genomics of the obligate endosymbiont Buchnera aphidicola.</title>
        <authorList>
            <person name="Chong R.A."/>
        </authorList>
    </citation>
    <scope>NUCLEOTIDE SEQUENCE [LARGE SCALE GENOMIC DNA]</scope>
    <source>
        <strain evidence="12 13">Mrh</strain>
    </source>
</reference>
<evidence type="ECO:0000256" key="4">
    <source>
        <dbReference type="ARBA" id="ARBA00022679"/>
    </source>
</evidence>
<proteinExistence type="inferred from homology"/>
<dbReference type="EC" id="3.5.4.10" evidence="10"/>
<dbReference type="SMART" id="SM00798">
    <property type="entry name" value="AICARFT_IMPCHas"/>
    <property type="match status" value="1"/>
</dbReference>
<keyword evidence="7 10" id="KW-0511">Multifunctional enzyme</keyword>
<keyword evidence="6 10" id="KW-0378">Hydrolase</keyword>
<protein>
    <recommendedName>
        <fullName evidence="10">Bifunctional purine biosynthesis protein PurH</fullName>
    </recommendedName>
    <domain>
        <recommendedName>
            <fullName evidence="10">Phosphoribosylaminoimidazolecarboxamide formyltransferase</fullName>
            <ecNumber evidence="10">2.1.2.3</ecNumber>
        </recommendedName>
        <alternativeName>
            <fullName evidence="10">AICAR transformylase</fullName>
        </alternativeName>
    </domain>
    <domain>
        <recommendedName>
            <fullName evidence="10">IMP cyclohydrolase</fullName>
            <ecNumber evidence="10">3.5.4.10</ecNumber>
        </recommendedName>
        <alternativeName>
            <fullName evidence="10">ATIC</fullName>
        </alternativeName>
        <alternativeName>
            <fullName evidence="10">IMP synthase</fullName>
        </alternativeName>
        <alternativeName>
            <fullName evidence="10">Inosinicase</fullName>
        </alternativeName>
    </domain>
</protein>
<dbReference type="RefSeq" id="WP_158336252.1">
    <property type="nucleotide sequence ID" value="NZ_CP033004.1"/>
</dbReference>
<dbReference type="FunFam" id="3.40.140.20:FF:000001">
    <property type="entry name" value="Bifunctional purine biosynthesis protein PurH"/>
    <property type="match status" value="1"/>
</dbReference>
<dbReference type="CDD" id="cd01421">
    <property type="entry name" value="IMPCH"/>
    <property type="match status" value="1"/>
</dbReference>
<dbReference type="PANTHER" id="PTHR11692">
    <property type="entry name" value="BIFUNCTIONAL PURINE BIOSYNTHESIS PROTEIN PURH"/>
    <property type="match status" value="1"/>
</dbReference>
<dbReference type="OrthoDB" id="9802065at2"/>
<dbReference type="PANTHER" id="PTHR11692:SF0">
    <property type="entry name" value="BIFUNCTIONAL PURINE BIOSYNTHESIS PROTEIN ATIC"/>
    <property type="match status" value="1"/>
</dbReference>
<dbReference type="AlphaFoldDB" id="A0A4D6Y9Y5"/>
<dbReference type="InterPro" id="IPR011607">
    <property type="entry name" value="MGS-like_dom"/>
</dbReference>
<comment type="pathway">
    <text evidence="1 10">Purine metabolism; IMP biosynthesis via de novo pathway; IMP from 5-formamido-1-(5-phospho-D-ribosyl)imidazole-4-carboxamide: step 1/1.</text>
</comment>
<evidence type="ECO:0000256" key="7">
    <source>
        <dbReference type="ARBA" id="ARBA00023268"/>
    </source>
</evidence>
<dbReference type="GO" id="GO:0006189">
    <property type="term" value="P:'de novo' IMP biosynthetic process"/>
    <property type="evidence" value="ECO:0007669"/>
    <property type="project" value="UniProtKB-UniRule"/>
</dbReference>
<dbReference type="SMART" id="SM00851">
    <property type="entry name" value="MGS"/>
    <property type="match status" value="1"/>
</dbReference>
<evidence type="ECO:0000256" key="10">
    <source>
        <dbReference type="HAMAP-Rule" id="MF_00139"/>
    </source>
</evidence>
<keyword evidence="5 10" id="KW-0658">Purine biosynthesis</keyword>
<dbReference type="Gene3D" id="3.40.50.1380">
    <property type="entry name" value="Methylglyoxal synthase-like domain"/>
    <property type="match status" value="1"/>
</dbReference>
<keyword evidence="4 10" id="KW-0808">Transferase</keyword>
<dbReference type="SUPFAM" id="SSF52335">
    <property type="entry name" value="Methylglyoxal synthase-like"/>
    <property type="match status" value="1"/>
</dbReference>
<comment type="similarity">
    <text evidence="3 10">Belongs to the PurH family.</text>
</comment>
<evidence type="ECO:0000259" key="11">
    <source>
        <dbReference type="PROSITE" id="PS51855"/>
    </source>
</evidence>
<dbReference type="GO" id="GO:0005829">
    <property type="term" value="C:cytosol"/>
    <property type="evidence" value="ECO:0007669"/>
    <property type="project" value="TreeGrafter"/>
</dbReference>
<dbReference type="Pfam" id="PF02142">
    <property type="entry name" value="MGS"/>
    <property type="match status" value="1"/>
</dbReference>
<dbReference type="NCBIfam" id="NF002049">
    <property type="entry name" value="PRK00881.1"/>
    <property type="match status" value="1"/>
</dbReference>
<evidence type="ECO:0000256" key="8">
    <source>
        <dbReference type="ARBA" id="ARBA00050488"/>
    </source>
</evidence>
<dbReference type="HAMAP" id="MF_00139">
    <property type="entry name" value="PurH"/>
    <property type="match status" value="1"/>
</dbReference>
<evidence type="ECO:0000256" key="9">
    <source>
        <dbReference type="ARBA" id="ARBA00050687"/>
    </source>
</evidence>
<dbReference type="Proteomes" id="UP000298566">
    <property type="component" value="Chromosome"/>
</dbReference>
<evidence type="ECO:0000313" key="12">
    <source>
        <dbReference type="EMBL" id="QCI23081.1"/>
    </source>
</evidence>
<comment type="domain">
    <text evidence="10">The IMP cyclohydrolase activity resides in the N-terminal region.</text>
</comment>
<evidence type="ECO:0000313" key="13">
    <source>
        <dbReference type="Proteomes" id="UP000298566"/>
    </source>
</evidence>
<accession>A0A4D6Y9Y5</accession>
<dbReference type="PIRSF" id="PIRSF000414">
    <property type="entry name" value="AICARFT_IMPCHas"/>
    <property type="match status" value="1"/>
</dbReference>
<dbReference type="SUPFAM" id="SSF53927">
    <property type="entry name" value="Cytidine deaminase-like"/>
    <property type="match status" value="1"/>
</dbReference>
<dbReference type="GO" id="GO:0004643">
    <property type="term" value="F:phosphoribosylaminoimidazolecarboxamide formyltransferase activity"/>
    <property type="evidence" value="ECO:0007669"/>
    <property type="project" value="UniProtKB-UniRule"/>
</dbReference>
<dbReference type="EC" id="2.1.2.3" evidence="10"/>
<comment type="pathway">
    <text evidence="2 10">Purine metabolism; IMP biosynthesis via de novo pathway; 5-formamido-1-(5-phospho-D-ribosyl)imidazole-4-carboxamide from 5-amino-1-(5-phospho-D-ribosyl)imidazole-4-carboxamide (10-formyl THF route): step 1/1.</text>
</comment>
<comment type="catalytic activity">
    <reaction evidence="8 10">
        <text>(6R)-10-formyltetrahydrofolate + 5-amino-1-(5-phospho-beta-D-ribosyl)imidazole-4-carboxamide = 5-formamido-1-(5-phospho-D-ribosyl)imidazole-4-carboxamide + (6S)-5,6,7,8-tetrahydrofolate</text>
        <dbReference type="Rhea" id="RHEA:22192"/>
        <dbReference type="ChEBI" id="CHEBI:57453"/>
        <dbReference type="ChEBI" id="CHEBI:58467"/>
        <dbReference type="ChEBI" id="CHEBI:58475"/>
        <dbReference type="ChEBI" id="CHEBI:195366"/>
        <dbReference type="EC" id="2.1.2.3"/>
    </reaction>
</comment>
<dbReference type="UniPathway" id="UPA00074">
    <property type="reaction ID" value="UER00133"/>
</dbReference>
<dbReference type="EMBL" id="CP033004">
    <property type="protein sequence ID" value="QCI23081.1"/>
    <property type="molecule type" value="Genomic_DNA"/>
</dbReference>
<evidence type="ECO:0000256" key="2">
    <source>
        <dbReference type="ARBA" id="ARBA00004954"/>
    </source>
</evidence>